<gene>
    <name evidence="4" type="ORF">M427DRAFT_51305</name>
</gene>
<dbReference type="FunFam" id="3.40.50.720:FF:000085">
    <property type="entry name" value="Dihydroflavonol reductase"/>
    <property type="match status" value="1"/>
</dbReference>
<feature type="domain" description="NAD-dependent epimerase/dehydratase" evidence="3">
    <location>
        <begin position="8"/>
        <end position="256"/>
    </location>
</feature>
<dbReference type="InterPro" id="IPR036291">
    <property type="entry name" value="NAD(P)-bd_dom_sf"/>
</dbReference>
<name>A0A139AZF1_GONPJ</name>
<sequence length="342" mass="37222">MTKTAEKVIVTGASGYIAAHVVDQFLKHGYRVVGTVRSASKGEYLKKLFAAYGDAFEYSIVPDMQVEGAFDEAAKGTQGFIHVASPFFTENVTDPNAQLVTPAVRGTLSALRAARAAGVRRVVVTSSFAAIVRASQTLPYTYTEADWNTDSLALEVPTYQTSKTKAEKTAWEYLEKEGASFDLVTMNPPLVVGPTIHETSTTSLNTSMKYILRYITGYFKEPPAGGIGWVHVRDLALAHVRAFERPVASNQRYLVGEGFYSWQDLCNVIRANYSTLASQVPVGTPGVRQTLPSISNEKVKRDLGIEFVPFETMVKESVDDCLALLKREGGSVNVGTIGAADE</sequence>
<dbReference type="PANTHER" id="PTHR10366:SF564">
    <property type="entry name" value="STEROL-4-ALPHA-CARBOXYLATE 3-DEHYDROGENASE, DECARBOXYLATING"/>
    <property type="match status" value="1"/>
</dbReference>
<dbReference type="AlphaFoldDB" id="A0A139AZF1"/>
<dbReference type="STRING" id="1344416.A0A139AZF1"/>
<evidence type="ECO:0000313" key="4">
    <source>
        <dbReference type="EMBL" id="KXS21933.1"/>
    </source>
</evidence>
<dbReference type="SUPFAM" id="SSF51735">
    <property type="entry name" value="NAD(P)-binding Rossmann-fold domains"/>
    <property type="match status" value="1"/>
</dbReference>
<keyword evidence="1" id="KW-0560">Oxidoreductase</keyword>
<dbReference type="OMA" id="KPECTGQ"/>
<accession>A0A139AZF1</accession>
<evidence type="ECO:0000256" key="1">
    <source>
        <dbReference type="ARBA" id="ARBA00023002"/>
    </source>
</evidence>
<organism evidence="4 5">
    <name type="scientific">Gonapodya prolifera (strain JEL478)</name>
    <name type="common">Monoblepharis prolifera</name>
    <dbReference type="NCBI Taxonomy" id="1344416"/>
    <lineage>
        <taxon>Eukaryota</taxon>
        <taxon>Fungi</taxon>
        <taxon>Fungi incertae sedis</taxon>
        <taxon>Chytridiomycota</taxon>
        <taxon>Chytridiomycota incertae sedis</taxon>
        <taxon>Monoblepharidomycetes</taxon>
        <taxon>Monoblepharidales</taxon>
        <taxon>Gonapodyaceae</taxon>
        <taxon>Gonapodya</taxon>
    </lineage>
</organism>
<dbReference type="Pfam" id="PF01370">
    <property type="entry name" value="Epimerase"/>
    <property type="match status" value="1"/>
</dbReference>
<keyword evidence="5" id="KW-1185">Reference proteome</keyword>
<evidence type="ECO:0000313" key="5">
    <source>
        <dbReference type="Proteomes" id="UP000070544"/>
    </source>
</evidence>
<evidence type="ECO:0000256" key="2">
    <source>
        <dbReference type="ARBA" id="ARBA00023445"/>
    </source>
</evidence>
<comment type="similarity">
    <text evidence="2">Belongs to the NAD(P)-dependent epimerase/dehydratase family. Dihydroflavonol-4-reductase subfamily.</text>
</comment>
<dbReference type="OrthoDB" id="2735536at2759"/>
<proteinExistence type="inferred from homology"/>
<dbReference type="GO" id="GO:0016616">
    <property type="term" value="F:oxidoreductase activity, acting on the CH-OH group of donors, NAD or NADP as acceptor"/>
    <property type="evidence" value="ECO:0007669"/>
    <property type="project" value="TreeGrafter"/>
</dbReference>
<dbReference type="InterPro" id="IPR001509">
    <property type="entry name" value="Epimerase_deHydtase"/>
</dbReference>
<dbReference type="Gene3D" id="3.40.50.720">
    <property type="entry name" value="NAD(P)-binding Rossmann-like Domain"/>
    <property type="match status" value="1"/>
</dbReference>
<dbReference type="EMBL" id="KQ965732">
    <property type="protein sequence ID" value="KXS21933.1"/>
    <property type="molecule type" value="Genomic_DNA"/>
</dbReference>
<reference evidence="4 5" key="1">
    <citation type="journal article" date="2015" name="Genome Biol. Evol.">
        <title>Phylogenomic analyses indicate that early fungi evolved digesting cell walls of algal ancestors of land plants.</title>
        <authorList>
            <person name="Chang Y."/>
            <person name="Wang S."/>
            <person name="Sekimoto S."/>
            <person name="Aerts A.L."/>
            <person name="Choi C."/>
            <person name="Clum A."/>
            <person name="LaButti K.M."/>
            <person name="Lindquist E.A."/>
            <person name="Yee Ngan C."/>
            <person name="Ohm R.A."/>
            <person name="Salamov A.A."/>
            <person name="Grigoriev I.V."/>
            <person name="Spatafora J.W."/>
            <person name="Berbee M.L."/>
        </authorList>
    </citation>
    <scope>NUCLEOTIDE SEQUENCE [LARGE SCALE GENOMIC DNA]</scope>
    <source>
        <strain evidence="4 5">JEL478</strain>
    </source>
</reference>
<evidence type="ECO:0000259" key="3">
    <source>
        <dbReference type="Pfam" id="PF01370"/>
    </source>
</evidence>
<dbReference type="InterPro" id="IPR050425">
    <property type="entry name" value="NAD(P)_dehydrat-like"/>
</dbReference>
<dbReference type="Proteomes" id="UP000070544">
    <property type="component" value="Unassembled WGS sequence"/>
</dbReference>
<protein>
    <submittedName>
        <fullName evidence="4">NAD(P)-binding protein</fullName>
    </submittedName>
</protein>
<dbReference type="PANTHER" id="PTHR10366">
    <property type="entry name" value="NAD DEPENDENT EPIMERASE/DEHYDRATASE"/>
    <property type="match status" value="1"/>
</dbReference>